<dbReference type="OrthoDB" id="2878095at2759"/>
<protein>
    <submittedName>
        <fullName evidence="1">Uncharacterized protein</fullName>
    </submittedName>
</protein>
<dbReference type="EMBL" id="KN831774">
    <property type="protein sequence ID" value="KIM44018.1"/>
    <property type="molecule type" value="Genomic_DNA"/>
</dbReference>
<keyword evidence="2" id="KW-1185">Reference proteome</keyword>
<reference evidence="2" key="2">
    <citation type="submission" date="2015-01" db="EMBL/GenBank/DDBJ databases">
        <title>Evolutionary Origins and Diversification of the Mycorrhizal Mutualists.</title>
        <authorList>
            <consortium name="DOE Joint Genome Institute"/>
            <consortium name="Mycorrhizal Genomics Consortium"/>
            <person name="Kohler A."/>
            <person name="Kuo A."/>
            <person name="Nagy L.G."/>
            <person name="Floudas D."/>
            <person name="Copeland A."/>
            <person name="Barry K.W."/>
            <person name="Cichocki N."/>
            <person name="Veneault-Fourrey C."/>
            <person name="LaButti K."/>
            <person name="Lindquist E.A."/>
            <person name="Lipzen A."/>
            <person name="Lundell T."/>
            <person name="Morin E."/>
            <person name="Murat C."/>
            <person name="Riley R."/>
            <person name="Ohm R."/>
            <person name="Sun H."/>
            <person name="Tunlid A."/>
            <person name="Henrissat B."/>
            <person name="Grigoriev I.V."/>
            <person name="Hibbett D.S."/>
            <person name="Martin F."/>
        </authorList>
    </citation>
    <scope>NUCLEOTIDE SEQUENCE [LARGE SCALE GENOMIC DNA]</scope>
    <source>
        <strain evidence="2">h7</strain>
    </source>
</reference>
<organism evidence="1 2">
    <name type="scientific">Hebeloma cylindrosporum</name>
    <dbReference type="NCBI Taxonomy" id="76867"/>
    <lineage>
        <taxon>Eukaryota</taxon>
        <taxon>Fungi</taxon>
        <taxon>Dikarya</taxon>
        <taxon>Basidiomycota</taxon>
        <taxon>Agaricomycotina</taxon>
        <taxon>Agaricomycetes</taxon>
        <taxon>Agaricomycetidae</taxon>
        <taxon>Agaricales</taxon>
        <taxon>Agaricineae</taxon>
        <taxon>Hymenogastraceae</taxon>
        <taxon>Hebeloma</taxon>
    </lineage>
</organism>
<dbReference type="AlphaFoldDB" id="A0A0C2Y2E7"/>
<sequence>MLYLKGYKVDMQRVLSMFNFADWLKGIDAIRKVVPREEYLYISGTRCKDPQDGLEFVFVVDDGYDKEELERKPFEEPEGYYSRGQAKPTNLVSRQGKYLGPKFSQILVQICEIRRKTHLRSFSHEELAWPEFWT</sequence>
<proteinExistence type="predicted"/>
<accession>A0A0C2Y2E7</accession>
<evidence type="ECO:0000313" key="1">
    <source>
        <dbReference type="EMBL" id="KIM44018.1"/>
    </source>
</evidence>
<dbReference type="Proteomes" id="UP000053424">
    <property type="component" value="Unassembled WGS sequence"/>
</dbReference>
<reference evidence="1 2" key="1">
    <citation type="submission" date="2014-04" db="EMBL/GenBank/DDBJ databases">
        <authorList>
            <consortium name="DOE Joint Genome Institute"/>
            <person name="Kuo A."/>
            <person name="Gay G."/>
            <person name="Dore J."/>
            <person name="Kohler A."/>
            <person name="Nagy L.G."/>
            <person name="Floudas D."/>
            <person name="Copeland A."/>
            <person name="Barry K.W."/>
            <person name="Cichocki N."/>
            <person name="Veneault-Fourrey C."/>
            <person name="LaButti K."/>
            <person name="Lindquist E.A."/>
            <person name="Lipzen A."/>
            <person name="Lundell T."/>
            <person name="Morin E."/>
            <person name="Murat C."/>
            <person name="Sun H."/>
            <person name="Tunlid A."/>
            <person name="Henrissat B."/>
            <person name="Grigoriev I.V."/>
            <person name="Hibbett D.S."/>
            <person name="Martin F."/>
            <person name="Nordberg H.P."/>
            <person name="Cantor M.N."/>
            <person name="Hua S.X."/>
        </authorList>
    </citation>
    <scope>NUCLEOTIDE SEQUENCE [LARGE SCALE GENOMIC DNA]</scope>
    <source>
        <strain evidence="2">h7</strain>
    </source>
</reference>
<name>A0A0C2Y2E7_HEBCY</name>
<gene>
    <name evidence="1" type="ORF">M413DRAFT_25506</name>
</gene>
<dbReference type="HOGENOM" id="CLU_1896479_0_0_1"/>
<evidence type="ECO:0000313" key="2">
    <source>
        <dbReference type="Proteomes" id="UP000053424"/>
    </source>
</evidence>